<comment type="caution">
    <text evidence="6">The sequence shown here is derived from an EMBL/GenBank/DDBJ whole genome shotgun (WGS) entry which is preliminary data.</text>
</comment>
<name>A0A2S6HXL8_9FIRM</name>
<comment type="cofactor">
    <cofactor evidence="2">
        <name>Fe cation</name>
        <dbReference type="ChEBI" id="CHEBI:24875"/>
    </cofactor>
    <text evidence="2">Binds 1 Fe cation per subunit.</text>
</comment>
<proteinExistence type="inferred from homology"/>
<comment type="similarity">
    <text evidence="1 3">Belongs to the pirin family.</text>
</comment>
<dbReference type="OrthoDB" id="321327at2"/>
<dbReference type="SUPFAM" id="SSF51182">
    <property type="entry name" value="RmlC-like cupins"/>
    <property type="match status" value="1"/>
</dbReference>
<dbReference type="CDD" id="cd02909">
    <property type="entry name" value="cupin_pirin_N"/>
    <property type="match status" value="1"/>
</dbReference>
<dbReference type="Gene3D" id="2.60.120.10">
    <property type="entry name" value="Jelly Rolls"/>
    <property type="match status" value="2"/>
</dbReference>
<evidence type="ECO:0000259" key="4">
    <source>
        <dbReference type="Pfam" id="PF02678"/>
    </source>
</evidence>
<sequence>MSKKIKAIEKIGFQWGMDSPFLACMHHKDQFPAGNEVQGPAVSLAGRNMGNDFSGKDGFSMYHGEKVPGFPVHPHRGFETVTVVLEGIVDHFDSKGAEGRYGNGDVQWLTTGAGCQHVEMFPLIHQDQENPLELFQIWLNLPAKSKFADPDYKMLWAEEIPVIRHTSEKGKTATIRLIAGKYEDKKSLEPTKNSWAAKEENHVGIQLVILEPEAEFQIAAGSKTLNRNLYFYKGSSSITIDGRDIDPSTRIKLSGEDEITVVNGDTTSYLLLLEGEPINEPVAQFGPFVMNSEQEIRKAYEDYQRTQFGGWPWHDDEPVHEREMGRFARYPDGSVVKK</sequence>
<evidence type="ECO:0000256" key="1">
    <source>
        <dbReference type="ARBA" id="ARBA00008416"/>
    </source>
</evidence>
<dbReference type="Proteomes" id="UP000237749">
    <property type="component" value="Unassembled WGS sequence"/>
</dbReference>
<evidence type="ECO:0008006" key="8">
    <source>
        <dbReference type="Google" id="ProtNLM"/>
    </source>
</evidence>
<dbReference type="GO" id="GO:0046872">
    <property type="term" value="F:metal ion binding"/>
    <property type="evidence" value="ECO:0007669"/>
    <property type="project" value="UniProtKB-KW"/>
</dbReference>
<feature type="binding site" evidence="2">
    <location>
        <position position="119"/>
    </location>
    <ligand>
        <name>Fe cation</name>
        <dbReference type="ChEBI" id="CHEBI:24875"/>
    </ligand>
</feature>
<reference evidence="6 7" key="1">
    <citation type="submission" date="2018-02" db="EMBL/GenBank/DDBJ databases">
        <title>Genomic Encyclopedia of Archaeal and Bacterial Type Strains, Phase II (KMG-II): from individual species to whole genera.</title>
        <authorList>
            <person name="Goeker M."/>
        </authorList>
    </citation>
    <scope>NUCLEOTIDE SEQUENCE [LARGE SCALE GENOMIC DNA]</scope>
    <source>
        <strain evidence="6 7">DSM 3808</strain>
    </source>
</reference>
<feature type="binding site" evidence="2">
    <location>
        <position position="117"/>
    </location>
    <ligand>
        <name>Fe cation</name>
        <dbReference type="ChEBI" id="CHEBI:24875"/>
    </ligand>
</feature>
<feature type="domain" description="Pirin C-terminal" evidence="5">
    <location>
        <begin position="210"/>
        <end position="309"/>
    </location>
</feature>
<dbReference type="Pfam" id="PF02678">
    <property type="entry name" value="Pirin"/>
    <property type="match status" value="1"/>
</dbReference>
<accession>A0A2S6HXL8</accession>
<evidence type="ECO:0000256" key="3">
    <source>
        <dbReference type="RuleBase" id="RU003457"/>
    </source>
</evidence>
<feature type="binding site" evidence="2">
    <location>
        <position position="73"/>
    </location>
    <ligand>
        <name>Fe cation</name>
        <dbReference type="ChEBI" id="CHEBI:24875"/>
    </ligand>
</feature>
<dbReference type="InterPro" id="IPR012093">
    <property type="entry name" value="Pirin"/>
</dbReference>
<dbReference type="InterPro" id="IPR014710">
    <property type="entry name" value="RmlC-like_jellyroll"/>
</dbReference>
<dbReference type="InterPro" id="IPR008778">
    <property type="entry name" value="Pirin_C_dom"/>
</dbReference>
<keyword evidence="7" id="KW-1185">Reference proteome</keyword>
<dbReference type="AlphaFoldDB" id="A0A2S6HXL8"/>
<gene>
    <name evidence="6" type="ORF">BXY41_102442</name>
</gene>
<dbReference type="RefSeq" id="WP_104435537.1">
    <property type="nucleotide sequence ID" value="NZ_PTJA01000002.1"/>
</dbReference>
<keyword evidence="2" id="KW-0479">Metal-binding</keyword>
<dbReference type="PANTHER" id="PTHR13903">
    <property type="entry name" value="PIRIN-RELATED"/>
    <property type="match status" value="1"/>
</dbReference>
<protein>
    <recommendedName>
        <fullName evidence="8">Pirin</fullName>
    </recommendedName>
</protein>
<dbReference type="InterPro" id="IPR003829">
    <property type="entry name" value="Pirin_N_dom"/>
</dbReference>
<dbReference type="Pfam" id="PF05726">
    <property type="entry name" value="Pirin_C"/>
    <property type="match status" value="1"/>
</dbReference>
<keyword evidence="2" id="KW-0408">Iron</keyword>
<evidence type="ECO:0000259" key="5">
    <source>
        <dbReference type="Pfam" id="PF05726"/>
    </source>
</evidence>
<evidence type="ECO:0000313" key="6">
    <source>
        <dbReference type="EMBL" id="PPK82752.1"/>
    </source>
</evidence>
<dbReference type="PIRSF" id="PIRSF006232">
    <property type="entry name" value="Pirin"/>
    <property type="match status" value="1"/>
</dbReference>
<feature type="domain" description="Pirin N-terminal" evidence="4">
    <location>
        <begin position="49"/>
        <end position="139"/>
    </location>
</feature>
<organism evidence="6 7">
    <name type="scientific">Lacrimispora xylanisolvens</name>
    <dbReference type="NCBI Taxonomy" id="384636"/>
    <lineage>
        <taxon>Bacteria</taxon>
        <taxon>Bacillati</taxon>
        <taxon>Bacillota</taxon>
        <taxon>Clostridia</taxon>
        <taxon>Lachnospirales</taxon>
        <taxon>Lachnospiraceae</taxon>
        <taxon>Lacrimispora</taxon>
    </lineage>
</organism>
<dbReference type="EMBL" id="PTJA01000002">
    <property type="protein sequence ID" value="PPK82752.1"/>
    <property type="molecule type" value="Genomic_DNA"/>
</dbReference>
<evidence type="ECO:0000256" key="2">
    <source>
        <dbReference type="PIRSR" id="PIRSR006232-1"/>
    </source>
</evidence>
<evidence type="ECO:0000313" key="7">
    <source>
        <dbReference type="Proteomes" id="UP000237749"/>
    </source>
</evidence>
<feature type="binding site" evidence="2">
    <location>
        <position position="75"/>
    </location>
    <ligand>
        <name>Fe cation</name>
        <dbReference type="ChEBI" id="CHEBI:24875"/>
    </ligand>
</feature>
<dbReference type="InterPro" id="IPR011051">
    <property type="entry name" value="RmlC_Cupin_sf"/>
</dbReference>
<dbReference type="PANTHER" id="PTHR13903:SF8">
    <property type="entry name" value="PIRIN"/>
    <property type="match status" value="1"/>
</dbReference>